<evidence type="ECO:0000256" key="1">
    <source>
        <dbReference type="ARBA" id="ARBA00001436"/>
    </source>
</evidence>
<proteinExistence type="inferred from homology"/>
<dbReference type="GO" id="GO:0005524">
    <property type="term" value="F:ATP binding"/>
    <property type="evidence" value="ECO:0007669"/>
    <property type="project" value="UniProtKB-KW"/>
</dbReference>
<keyword evidence="11" id="KW-0460">Magnesium</keyword>
<evidence type="ECO:0000256" key="18">
    <source>
        <dbReference type="SAM" id="Phobius"/>
    </source>
</evidence>
<protein>
    <recommendedName>
        <fullName evidence="5">adenylate cyclase</fullName>
        <ecNumber evidence="5">4.6.1.1</ecNumber>
    </recommendedName>
</protein>
<evidence type="ECO:0000256" key="10">
    <source>
        <dbReference type="ARBA" id="ARBA00022840"/>
    </source>
</evidence>
<evidence type="ECO:0000256" key="15">
    <source>
        <dbReference type="ARBA" id="ARBA00023180"/>
    </source>
</evidence>
<dbReference type="InterPro" id="IPR029787">
    <property type="entry name" value="Nucleotide_cyclase"/>
</dbReference>
<dbReference type="SMART" id="SM00044">
    <property type="entry name" value="CYCc"/>
    <property type="match status" value="1"/>
</dbReference>
<evidence type="ECO:0000256" key="16">
    <source>
        <dbReference type="ARBA" id="ARBA00023239"/>
    </source>
</evidence>
<feature type="domain" description="Guanylate cyclase" evidence="19">
    <location>
        <begin position="316"/>
        <end position="452"/>
    </location>
</feature>
<feature type="transmembrane region" description="Helical" evidence="18">
    <location>
        <begin position="40"/>
        <end position="60"/>
    </location>
</feature>
<dbReference type="PROSITE" id="PS50125">
    <property type="entry name" value="GUANYLATE_CYCLASE_2"/>
    <property type="match status" value="1"/>
</dbReference>
<dbReference type="PANTHER" id="PTHR45627:SF16">
    <property type="entry name" value="ADENYLATE CYCLASE"/>
    <property type="match status" value="1"/>
</dbReference>
<evidence type="ECO:0000256" key="5">
    <source>
        <dbReference type="ARBA" id="ARBA00012201"/>
    </source>
</evidence>
<evidence type="ECO:0000256" key="13">
    <source>
        <dbReference type="ARBA" id="ARBA00022998"/>
    </source>
</evidence>
<dbReference type="InterPro" id="IPR001054">
    <property type="entry name" value="A/G_cyclase"/>
</dbReference>
<evidence type="ECO:0000313" key="21">
    <source>
        <dbReference type="WBParaSite" id="ACRNAN_scaffold262.g27423.t1"/>
    </source>
</evidence>
<reference evidence="21" key="1">
    <citation type="submission" date="2022-11" db="UniProtKB">
        <authorList>
            <consortium name="WormBaseParasite"/>
        </authorList>
    </citation>
    <scope>IDENTIFICATION</scope>
</reference>
<comment type="cofactor">
    <cofactor evidence="3">
        <name>Mg(2+)</name>
        <dbReference type="ChEBI" id="CHEBI:18420"/>
    </cofactor>
</comment>
<feature type="transmembrane region" description="Helical" evidence="18">
    <location>
        <begin position="12"/>
        <end position="34"/>
    </location>
</feature>
<dbReference type="GO" id="GO:0007189">
    <property type="term" value="P:adenylate cyclase-activating G protein-coupled receptor signaling pathway"/>
    <property type="evidence" value="ECO:0007669"/>
    <property type="project" value="TreeGrafter"/>
</dbReference>
<dbReference type="GO" id="GO:0006171">
    <property type="term" value="P:cAMP biosynthetic process"/>
    <property type="evidence" value="ECO:0007669"/>
    <property type="project" value="UniProtKB-KW"/>
</dbReference>
<dbReference type="GO" id="GO:0046872">
    <property type="term" value="F:metal ion binding"/>
    <property type="evidence" value="ECO:0007669"/>
    <property type="project" value="UniProtKB-KW"/>
</dbReference>
<keyword evidence="8" id="KW-0677">Repeat</keyword>
<feature type="transmembrane region" description="Helical" evidence="18">
    <location>
        <begin position="80"/>
        <end position="98"/>
    </location>
</feature>
<name>A0A914DFZ6_9BILA</name>
<evidence type="ECO:0000256" key="12">
    <source>
        <dbReference type="ARBA" id="ARBA00022989"/>
    </source>
</evidence>
<dbReference type="EC" id="4.6.1.1" evidence="5"/>
<keyword evidence="6 18" id="KW-0812">Transmembrane</keyword>
<organism evidence="20 21">
    <name type="scientific">Acrobeloides nanus</name>
    <dbReference type="NCBI Taxonomy" id="290746"/>
    <lineage>
        <taxon>Eukaryota</taxon>
        <taxon>Metazoa</taxon>
        <taxon>Ecdysozoa</taxon>
        <taxon>Nematoda</taxon>
        <taxon>Chromadorea</taxon>
        <taxon>Rhabditida</taxon>
        <taxon>Tylenchina</taxon>
        <taxon>Cephalobomorpha</taxon>
        <taxon>Cephaloboidea</taxon>
        <taxon>Cephalobidae</taxon>
        <taxon>Acrobeloides</taxon>
    </lineage>
</organism>
<comment type="catalytic activity">
    <reaction evidence="2">
        <text>ATP = 3',5'-cyclic AMP + diphosphate</text>
        <dbReference type="Rhea" id="RHEA:15389"/>
        <dbReference type="ChEBI" id="CHEBI:30616"/>
        <dbReference type="ChEBI" id="CHEBI:33019"/>
        <dbReference type="ChEBI" id="CHEBI:58165"/>
        <dbReference type="EC" id="4.6.1.1"/>
    </reaction>
</comment>
<dbReference type="Pfam" id="PF00211">
    <property type="entry name" value="Guanylate_cyc"/>
    <property type="match status" value="1"/>
</dbReference>
<keyword evidence="7" id="KW-0479">Metal-binding</keyword>
<evidence type="ECO:0000256" key="4">
    <source>
        <dbReference type="ARBA" id="ARBA00004141"/>
    </source>
</evidence>
<feature type="transmembrane region" description="Helical" evidence="18">
    <location>
        <begin position="230"/>
        <end position="247"/>
    </location>
</feature>
<dbReference type="AlphaFoldDB" id="A0A914DFZ6"/>
<dbReference type="PANTHER" id="PTHR45627">
    <property type="entry name" value="ADENYLATE CYCLASE TYPE 1"/>
    <property type="match status" value="1"/>
</dbReference>
<evidence type="ECO:0000256" key="14">
    <source>
        <dbReference type="ARBA" id="ARBA00023136"/>
    </source>
</evidence>
<feature type="transmembrane region" description="Helical" evidence="18">
    <location>
        <begin position="145"/>
        <end position="164"/>
    </location>
</feature>
<accession>A0A914DFZ6</accession>
<keyword evidence="15" id="KW-0325">Glycoprotein</keyword>
<evidence type="ECO:0000256" key="3">
    <source>
        <dbReference type="ARBA" id="ARBA00001946"/>
    </source>
</evidence>
<dbReference type="FunFam" id="3.30.70.1230:FF:000001">
    <property type="entry name" value="Adenylate cyclase"/>
    <property type="match status" value="1"/>
</dbReference>
<evidence type="ECO:0000256" key="2">
    <source>
        <dbReference type="ARBA" id="ARBA00001593"/>
    </source>
</evidence>
<keyword evidence="12 18" id="KW-1133">Transmembrane helix</keyword>
<keyword evidence="13" id="KW-0115">cAMP biosynthesis</keyword>
<dbReference type="InterPro" id="IPR018297">
    <property type="entry name" value="A/G_cyclase_CS"/>
</dbReference>
<dbReference type="Proteomes" id="UP000887540">
    <property type="component" value="Unplaced"/>
</dbReference>
<keyword evidence="9" id="KW-0547">Nucleotide-binding</keyword>
<keyword evidence="10" id="KW-0067">ATP-binding</keyword>
<sequence length="510" mass="58088">MEQKFLQYKSDVLLVEIACLLSIFVLSSYILVIGNLASEVVYIASGVAIVVIFLIVFLLALKAFLDKRRKPRPPQHLNRFYKFMLVLSLFFAFIYFIFLRFLSFRDNQVGCTFQCNNGNASILINNVAPTNGECAKGLQYVHIELIFECVLLMLLSVCVFLSLLALEKLLITILLCAVGLSALWLLPFPDLANRQFNLWLDQQDLDFRINRSLIVQLQEYCSQYSSANDLRIFFTFLVFFALVLIAVESRRSEMIARYDFIWKLHALREIADIRRMHDQNRKMLENILPAHVAAHFLTAEPKTRSELYCEDRNNTCVIFATLTEFNKFYLEMDANNDGMECLRLLNEIIGDFDTLLNHPEFGCIEKIKTISTTFMAASGLNGEVVGNSHVVAVAKFAIALLNKLEHINEHSFNHFKLRIGINVGPVVAGVIGTEKPHYDIWGNTVNVASRMDSSGIPGRIQVTEETKQILEQEGFEFECRGEVNVKGKGLMTTYLMKVPSGSQEFMDDLF</sequence>
<evidence type="ECO:0000259" key="19">
    <source>
        <dbReference type="PROSITE" id="PS50125"/>
    </source>
</evidence>
<comment type="subcellular location">
    <subcellularLocation>
        <location evidence="4">Membrane</location>
        <topology evidence="4">Multi-pass membrane protein</topology>
    </subcellularLocation>
</comment>
<evidence type="ECO:0000256" key="7">
    <source>
        <dbReference type="ARBA" id="ARBA00022723"/>
    </source>
</evidence>
<dbReference type="WBParaSite" id="ACRNAN_scaffold262.g27423.t1">
    <property type="protein sequence ID" value="ACRNAN_scaffold262.g27423.t1"/>
    <property type="gene ID" value="ACRNAN_scaffold262.g27423"/>
</dbReference>
<keyword evidence="14 18" id="KW-0472">Membrane</keyword>
<dbReference type="GO" id="GO:0005886">
    <property type="term" value="C:plasma membrane"/>
    <property type="evidence" value="ECO:0007669"/>
    <property type="project" value="TreeGrafter"/>
</dbReference>
<dbReference type="Gene3D" id="3.30.70.1230">
    <property type="entry name" value="Nucleotide cyclase"/>
    <property type="match status" value="1"/>
</dbReference>
<evidence type="ECO:0000256" key="11">
    <source>
        <dbReference type="ARBA" id="ARBA00022842"/>
    </source>
</evidence>
<dbReference type="GO" id="GO:0035556">
    <property type="term" value="P:intracellular signal transduction"/>
    <property type="evidence" value="ECO:0007669"/>
    <property type="project" value="InterPro"/>
</dbReference>
<evidence type="ECO:0000256" key="17">
    <source>
        <dbReference type="RuleBase" id="RU000405"/>
    </source>
</evidence>
<evidence type="ECO:0000256" key="6">
    <source>
        <dbReference type="ARBA" id="ARBA00022692"/>
    </source>
</evidence>
<dbReference type="PROSITE" id="PS00452">
    <property type="entry name" value="GUANYLATE_CYCLASE_1"/>
    <property type="match status" value="1"/>
</dbReference>
<comment type="catalytic activity">
    <reaction evidence="1">
        <text>GTP = 3',5'-cyclic GMP + diphosphate</text>
        <dbReference type="Rhea" id="RHEA:13665"/>
        <dbReference type="ChEBI" id="CHEBI:33019"/>
        <dbReference type="ChEBI" id="CHEBI:37565"/>
        <dbReference type="ChEBI" id="CHEBI:57746"/>
        <dbReference type="EC" id="4.6.1.2"/>
    </reaction>
</comment>
<dbReference type="CDD" id="cd07302">
    <property type="entry name" value="CHD"/>
    <property type="match status" value="1"/>
</dbReference>
<evidence type="ECO:0000313" key="20">
    <source>
        <dbReference type="Proteomes" id="UP000887540"/>
    </source>
</evidence>
<keyword evidence="20" id="KW-1185">Reference proteome</keyword>
<dbReference type="GO" id="GO:0004383">
    <property type="term" value="F:guanylate cyclase activity"/>
    <property type="evidence" value="ECO:0007669"/>
    <property type="project" value="UniProtKB-EC"/>
</dbReference>
<evidence type="ECO:0000256" key="9">
    <source>
        <dbReference type="ARBA" id="ARBA00022741"/>
    </source>
</evidence>
<comment type="similarity">
    <text evidence="17">Belongs to the adenylyl cyclase class-4/guanylyl cyclase family.</text>
</comment>
<dbReference type="SUPFAM" id="SSF55073">
    <property type="entry name" value="Nucleotide cyclase"/>
    <property type="match status" value="1"/>
</dbReference>
<feature type="transmembrane region" description="Helical" evidence="18">
    <location>
        <begin position="169"/>
        <end position="188"/>
    </location>
</feature>
<keyword evidence="16 17" id="KW-0456">Lyase</keyword>
<dbReference type="GO" id="GO:0004016">
    <property type="term" value="F:adenylate cyclase activity"/>
    <property type="evidence" value="ECO:0007669"/>
    <property type="project" value="UniProtKB-EC"/>
</dbReference>
<evidence type="ECO:0000256" key="8">
    <source>
        <dbReference type="ARBA" id="ARBA00022737"/>
    </source>
</evidence>